<sequence length="72" mass="8089">MNKAVDEYTGNDLNAAIDHAQKMAMATIECTYHNTKDEDCLTCDEMHKVKKALQAIEICHALKTNIRLAPLK</sequence>
<proteinExistence type="predicted"/>
<reference evidence="1" key="1">
    <citation type="journal article" date="2021" name="Proc. Natl. Acad. Sci. U.S.A.">
        <title>A Catalog of Tens of Thousands of Viruses from Human Metagenomes Reveals Hidden Associations with Chronic Diseases.</title>
        <authorList>
            <person name="Tisza M.J."/>
            <person name="Buck C.B."/>
        </authorList>
    </citation>
    <scope>NUCLEOTIDE SEQUENCE</scope>
    <source>
        <strain evidence="1">CtvyM23</strain>
    </source>
</reference>
<evidence type="ECO:0000313" key="1">
    <source>
        <dbReference type="EMBL" id="DAD81829.1"/>
    </source>
</evidence>
<organism evidence="1">
    <name type="scientific">Siphoviridae sp. ctvyM23</name>
    <dbReference type="NCBI Taxonomy" id="2826514"/>
    <lineage>
        <taxon>Viruses</taxon>
        <taxon>Duplodnaviria</taxon>
        <taxon>Heunggongvirae</taxon>
        <taxon>Uroviricota</taxon>
        <taxon>Caudoviricetes</taxon>
    </lineage>
</organism>
<name>A0A8S5MHJ4_9CAUD</name>
<dbReference type="EMBL" id="BK014908">
    <property type="protein sequence ID" value="DAD81829.1"/>
    <property type="molecule type" value="Genomic_DNA"/>
</dbReference>
<accession>A0A8S5MHJ4</accession>
<protein>
    <submittedName>
        <fullName evidence="1">Uncharacterized protein</fullName>
    </submittedName>
</protein>